<evidence type="ECO:0000313" key="2">
    <source>
        <dbReference type="Proteomes" id="UP001152300"/>
    </source>
</evidence>
<dbReference type="EMBL" id="JAPEIS010000004">
    <property type="protein sequence ID" value="KAJ8066808.1"/>
    <property type="molecule type" value="Genomic_DNA"/>
</dbReference>
<name>A0A9X0ATD9_9HELO</name>
<dbReference type="Proteomes" id="UP001152300">
    <property type="component" value="Unassembled WGS sequence"/>
</dbReference>
<comment type="caution">
    <text evidence="1">The sequence shown here is derived from an EMBL/GenBank/DDBJ whole genome shotgun (WGS) entry which is preliminary data.</text>
</comment>
<evidence type="ECO:0000313" key="1">
    <source>
        <dbReference type="EMBL" id="KAJ8066808.1"/>
    </source>
</evidence>
<organism evidence="1 2">
    <name type="scientific">Sclerotinia nivalis</name>
    <dbReference type="NCBI Taxonomy" id="352851"/>
    <lineage>
        <taxon>Eukaryota</taxon>
        <taxon>Fungi</taxon>
        <taxon>Dikarya</taxon>
        <taxon>Ascomycota</taxon>
        <taxon>Pezizomycotina</taxon>
        <taxon>Leotiomycetes</taxon>
        <taxon>Helotiales</taxon>
        <taxon>Sclerotiniaceae</taxon>
        <taxon>Sclerotinia</taxon>
    </lineage>
</organism>
<sequence length="99" mass="11626">MDKKPAESKFSESQLAALLILYKKWDEIKARDGIPSIAVDKTNSHHGSYVKPITDLDRVWTEIVGLRKLMGWESDNGQGREKWCKWYNEREGKDFEHWC</sequence>
<dbReference type="AlphaFoldDB" id="A0A9X0ATD9"/>
<keyword evidence="2" id="KW-1185">Reference proteome</keyword>
<gene>
    <name evidence="1" type="ORF">OCU04_004193</name>
</gene>
<protein>
    <submittedName>
        <fullName evidence="1">Uncharacterized protein</fullName>
    </submittedName>
</protein>
<reference evidence="1" key="1">
    <citation type="submission" date="2022-11" db="EMBL/GenBank/DDBJ databases">
        <title>Genome Resource of Sclerotinia nivalis Strain SnTB1, a Plant Pathogen Isolated from American Ginseng.</title>
        <authorList>
            <person name="Fan S."/>
        </authorList>
    </citation>
    <scope>NUCLEOTIDE SEQUENCE</scope>
    <source>
        <strain evidence="1">SnTB1</strain>
    </source>
</reference>
<proteinExistence type="predicted"/>
<dbReference type="OrthoDB" id="3507522at2759"/>
<accession>A0A9X0ATD9</accession>